<keyword evidence="4" id="KW-0963">Cytoplasm</keyword>
<comment type="subcellular location">
    <subcellularLocation>
        <location evidence="1">Cytoplasm</location>
    </subcellularLocation>
</comment>
<evidence type="ECO:0000256" key="7">
    <source>
        <dbReference type="ARBA" id="ARBA00022741"/>
    </source>
</evidence>
<dbReference type="PANTHER" id="PTHR33540:SF2">
    <property type="entry name" value="TRNA THREONYLCARBAMOYLADENOSINE BIOSYNTHESIS PROTEIN TSAE"/>
    <property type="match status" value="1"/>
</dbReference>
<evidence type="ECO:0000256" key="11">
    <source>
        <dbReference type="ARBA" id="ARBA00032441"/>
    </source>
</evidence>
<sequence>MTILATAADTHALGQALGRRLRPGDLLILSGSLGAGKTTLTKGIAQGMGVRGLVTSPTFVIARVHRPADPAGTPLIHVDAYRLGGAVELDDLDLDTDLTTAAVVVEWGEGVAEQLAEDHLLVELTRLPDDRRTVELTATGPQWSARIGDLLAGSYGSG</sequence>
<keyword evidence="8" id="KW-0067">ATP-binding</keyword>
<dbReference type="GO" id="GO:0046872">
    <property type="term" value="F:metal ion binding"/>
    <property type="evidence" value="ECO:0007669"/>
    <property type="project" value="UniProtKB-KW"/>
</dbReference>
<dbReference type="InterPro" id="IPR003442">
    <property type="entry name" value="T6A_TsaE"/>
</dbReference>
<dbReference type="OrthoDB" id="9800307at2"/>
<dbReference type="Pfam" id="PF02367">
    <property type="entry name" value="TsaE"/>
    <property type="match status" value="1"/>
</dbReference>
<reference evidence="13" key="1">
    <citation type="submission" date="2009-09" db="EMBL/GenBank/DDBJ databases">
        <title>The complete genome of Nakamurella multipartita DSM 44233.</title>
        <authorList>
            <consortium name="US DOE Joint Genome Institute (JGI-PGF)"/>
            <person name="Lucas S."/>
            <person name="Copeland A."/>
            <person name="Lapidus A."/>
            <person name="Glavina del Rio T."/>
            <person name="Dalin E."/>
            <person name="Tice H."/>
            <person name="Bruce D."/>
            <person name="Goodwin L."/>
            <person name="Pitluck S."/>
            <person name="Kyrpides N."/>
            <person name="Mavromatis K."/>
            <person name="Ivanova N."/>
            <person name="Ovchinnikova G."/>
            <person name="Sims D."/>
            <person name="Meincke L."/>
            <person name="Brettin T."/>
            <person name="Detter J.C."/>
            <person name="Han C."/>
            <person name="Larimer F."/>
            <person name="Land M."/>
            <person name="Hauser L."/>
            <person name="Markowitz V."/>
            <person name="Cheng J.-F."/>
            <person name="Hugenholtz P."/>
            <person name="Woyke T."/>
            <person name="Wu D."/>
            <person name="Klenk H.-P."/>
            <person name="Eisen J.A."/>
        </authorList>
    </citation>
    <scope>NUCLEOTIDE SEQUENCE [LARGE SCALE GENOMIC DNA]</scope>
    <source>
        <strain evidence="13">ATCC 700099 / DSM 44233 / CIP 104796 / JCM 9543 / NBRC 105858 / Y-104</strain>
    </source>
</reference>
<proteinExistence type="inferred from homology"/>
<dbReference type="PANTHER" id="PTHR33540">
    <property type="entry name" value="TRNA THREONYLCARBAMOYLADENOSINE BIOSYNTHESIS PROTEIN TSAE"/>
    <property type="match status" value="1"/>
</dbReference>
<evidence type="ECO:0000256" key="10">
    <source>
        <dbReference type="ARBA" id="ARBA00024908"/>
    </source>
</evidence>
<protein>
    <recommendedName>
        <fullName evidence="3">tRNA threonylcarbamoyladenosine biosynthesis protein TsaE</fullName>
    </recommendedName>
    <alternativeName>
        <fullName evidence="11">t(6)A37 threonylcarbamoyladenosine biosynthesis protein TsaE</fullName>
    </alternativeName>
</protein>
<dbReference type="FunCoup" id="C8XCN4">
    <property type="interactions" value="72"/>
</dbReference>
<dbReference type="InterPro" id="IPR027417">
    <property type="entry name" value="P-loop_NTPase"/>
</dbReference>
<dbReference type="AlphaFoldDB" id="C8XCN4"/>
<evidence type="ECO:0000256" key="5">
    <source>
        <dbReference type="ARBA" id="ARBA00022694"/>
    </source>
</evidence>
<dbReference type="KEGG" id="nml:Namu_1192"/>
<evidence type="ECO:0000256" key="4">
    <source>
        <dbReference type="ARBA" id="ARBA00022490"/>
    </source>
</evidence>
<dbReference type="STRING" id="479431.Namu_1192"/>
<gene>
    <name evidence="12" type="ordered locus">Namu_1192</name>
</gene>
<dbReference type="HOGENOM" id="CLU_087829_1_1_11"/>
<dbReference type="NCBIfam" id="TIGR00150">
    <property type="entry name" value="T6A_YjeE"/>
    <property type="match status" value="1"/>
</dbReference>
<dbReference type="eggNOG" id="COG0802">
    <property type="taxonomic scope" value="Bacteria"/>
</dbReference>
<evidence type="ECO:0000313" key="12">
    <source>
        <dbReference type="EMBL" id="ACV77599.1"/>
    </source>
</evidence>
<reference evidence="12 13" key="2">
    <citation type="journal article" date="2010" name="Stand. Genomic Sci.">
        <title>Complete genome sequence of Nakamurella multipartita type strain (Y-104).</title>
        <authorList>
            <person name="Tice H."/>
            <person name="Mayilraj S."/>
            <person name="Sims D."/>
            <person name="Lapidus A."/>
            <person name="Nolan M."/>
            <person name="Lucas S."/>
            <person name="Glavina Del Rio T."/>
            <person name="Copeland A."/>
            <person name="Cheng J.F."/>
            <person name="Meincke L."/>
            <person name="Bruce D."/>
            <person name="Goodwin L."/>
            <person name="Pitluck S."/>
            <person name="Ivanova N."/>
            <person name="Mavromatis K."/>
            <person name="Ovchinnikova G."/>
            <person name="Pati A."/>
            <person name="Chen A."/>
            <person name="Palaniappan K."/>
            <person name="Land M."/>
            <person name="Hauser L."/>
            <person name="Chang Y.J."/>
            <person name="Jeffries C.D."/>
            <person name="Detter J.C."/>
            <person name="Brettin T."/>
            <person name="Rohde M."/>
            <person name="Goker M."/>
            <person name="Bristow J."/>
            <person name="Eisen J.A."/>
            <person name="Markowitz V."/>
            <person name="Hugenholtz P."/>
            <person name="Kyrpides N.C."/>
            <person name="Klenk H.P."/>
            <person name="Chen F."/>
        </authorList>
    </citation>
    <scope>NUCLEOTIDE SEQUENCE [LARGE SCALE GENOMIC DNA]</scope>
    <source>
        <strain evidence="13">ATCC 700099 / DSM 44233 / CIP 104796 / JCM 9543 / NBRC 105858 / Y-104</strain>
    </source>
</reference>
<organism evidence="12 13">
    <name type="scientific">Nakamurella multipartita (strain ATCC 700099 / DSM 44233 / CIP 104796 / JCM 9543 / NBRC 105858 / Y-104)</name>
    <name type="common">Microsphaera multipartita</name>
    <dbReference type="NCBI Taxonomy" id="479431"/>
    <lineage>
        <taxon>Bacteria</taxon>
        <taxon>Bacillati</taxon>
        <taxon>Actinomycetota</taxon>
        <taxon>Actinomycetes</taxon>
        <taxon>Nakamurellales</taxon>
        <taxon>Nakamurellaceae</taxon>
        <taxon>Nakamurella</taxon>
    </lineage>
</organism>
<comment type="function">
    <text evidence="10">Required for the formation of a threonylcarbamoyl group on adenosine at position 37 (t(6)A37) in tRNAs that read codons beginning with adenine. Is involved in the transfer of the threonylcarbamoyl moiety of threonylcarbamoyl-AMP (TC-AMP) to the N6 group of A37, together with TsaD and TsaB. TsaE seems to play an indirect role in the t(6)A biosynthesis pathway, possibly in regulating the core enzymatic function of TsaD.</text>
</comment>
<comment type="similarity">
    <text evidence="2">Belongs to the TsaE family.</text>
</comment>
<keyword evidence="5" id="KW-0819">tRNA processing</keyword>
<dbReference type="Gene3D" id="3.40.50.300">
    <property type="entry name" value="P-loop containing nucleotide triphosphate hydrolases"/>
    <property type="match status" value="1"/>
</dbReference>
<evidence type="ECO:0000256" key="9">
    <source>
        <dbReference type="ARBA" id="ARBA00022842"/>
    </source>
</evidence>
<evidence type="ECO:0000313" key="13">
    <source>
        <dbReference type="Proteomes" id="UP000002218"/>
    </source>
</evidence>
<evidence type="ECO:0000256" key="3">
    <source>
        <dbReference type="ARBA" id="ARBA00019010"/>
    </source>
</evidence>
<dbReference type="GO" id="GO:0002949">
    <property type="term" value="P:tRNA threonylcarbamoyladenosine modification"/>
    <property type="evidence" value="ECO:0007669"/>
    <property type="project" value="InterPro"/>
</dbReference>
<evidence type="ECO:0000256" key="1">
    <source>
        <dbReference type="ARBA" id="ARBA00004496"/>
    </source>
</evidence>
<dbReference type="InParanoid" id="C8XCN4"/>
<name>C8XCN4_NAKMY</name>
<evidence type="ECO:0000256" key="8">
    <source>
        <dbReference type="ARBA" id="ARBA00022840"/>
    </source>
</evidence>
<keyword evidence="13" id="KW-1185">Reference proteome</keyword>
<dbReference type="Proteomes" id="UP000002218">
    <property type="component" value="Chromosome"/>
</dbReference>
<keyword evidence="9" id="KW-0460">Magnesium</keyword>
<evidence type="ECO:0000256" key="6">
    <source>
        <dbReference type="ARBA" id="ARBA00022723"/>
    </source>
</evidence>
<keyword evidence="7" id="KW-0547">Nucleotide-binding</keyword>
<dbReference type="EMBL" id="CP001737">
    <property type="protein sequence ID" value="ACV77599.1"/>
    <property type="molecule type" value="Genomic_DNA"/>
</dbReference>
<accession>C8XCN4</accession>
<dbReference type="GO" id="GO:0005737">
    <property type="term" value="C:cytoplasm"/>
    <property type="evidence" value="ECO:0007669"/>
    <property type="project" value="UniProtKB-SubCell"/>
</dbReference>
<dbReference type="GO" id="GO:0005524">
    <property type="term" value="F:ATP binding"/>
    <property type="evidence" value="ECO:0007669"/>
    <property type="project" value="UniProtKB-KW"/>
</dbReference>
<dbReference type="SUPFAM" id="SSF52540">
    <property type="entry name" value="P-loop containing nucleoside triphosphate hydrolases"/>
    <property type="match status" value="1"/>
</dbReference>
<dbReference type="RefSeq" id="WP_015746513.1">
    <property type="nucleotide sequence ID" value="NC_013235.1"/>
</dbReference>
<keyword evidence="6" id="KW-0479">Metal-binding</keyword>
<evidence type="ECO:0000256" key="2">
    <source>
        <dbReference type="ARBA" id="ARBA00007599"/>
    </source>
</evidence>